<dbReference type="HOGENOM" id="CLU_1467674_0_0_6"/>
<dbReference type="Pfam" id="PF19268">
    <property type="entry name" value="CIS_TMP"/>
    <property type="match status" value="1"/>
</dbReference>
<organism evidence="1">
    <name type="scientific">Xenorhabdus bovienii str. kraussei Becker Underwood</name>
    <dbReference type="NCBI Taxonomy" id="1398204"/>
    <lineage>
        <taxon>Bacteria</taxon>
        <taxon>Pseudomonadati</taxon>
        <taxon>Pseudomonadota</taxon>
        <taxon>Gammaproteobacteria</taxon>
        <taxon>Enterobacterales</taxon>
        <taxon>Morganellaceae</taxon>
        <taxon>Xenorhabdus</taxon>
    </lineage>
</organism>
<dbReference type="Proteomes" id="UP000028493">
    <property type="component" value="Unassembled WGS sequence"/>
</dbReference>
<dbReference type="AlphaFoldDB" id="A0A077PP66"/>
<dbReference type="InterPro" id="IPR045538">
    <property type="entry name" value="CIS_TMP"/>
</dbReference>
<protein>
    <submittedName>
        <fullName evidence="1">Uncharacterized protein</fullName>
    </submittedName>
</protein>
<gene>
    <name evidence="1" type="ORF">XBKB1_1120002</name>
</gene>
<accession>A0A077PP66</accession>
<reference evidence="1" key="1">
    <citation type="submission" date="2013-07" db="EMBL/GenBank/DDBJ databases">
        <title>Sub-species coevolution in mutualistic symbiosis.</title>
        <authorList>
            <person name="Murfin K."/>
            <person name="Klassen J."/>
            <person name="Lee M."/>
            <person name="Forst S."/>
            <person name="Stock P."/>
            <person name="Goodrich-Blair H."/>
        </authorList>
    </citation>
    <scope>NUCLEOTIDE SEQUENCE [LARGE SCALE GENOMIC DNA]</scope>
    <source>
        <strain evidence="1">Kraussei Becker Underwood</strain>
    </source>
</reference>
<dbReference type="EMBL" id="CBSZ010000016">
    <property type="protein sequence ID" value="CDH22377.1"/>
    <property type="molecule type" value="Genomic_DNA"/>
</dbReference>
<dbReference type="RefSeq" id="WP_038194346.1">
    <property type="nucleotide sequence ID" value="NZ_CAWLXS010000110.1"/>
</dbReference>
<name>A0A077PP66_XENBV</name>
<evidence type="ECO:0000313" key="1">
    <source>
        <dbReference type="EMBL" id="CDH22377.1"/>
    </source>
</evidence>
<proteinExistence type="predicted"/>
<comment type="caution">
    <text evidence="1">The sequence shown here is derived from an EMBL/GenBank/DDBJ whole genome shotgun (WGS) entry which is preliminary data.</text>
</comment>
<sequence>MSLLKPATSHLIDKTIIAIEVVGFNGEKVMDKCSAIFNKKLKFIINESIEQLGLNNSEKLSLPRVVVDLGNIAFDLLETEMPNKLATGLKKALSQYYRSAEYPLRTEKAAYPQSSMITTDSVFAKTQLIKKWIITCAKEFGRLREAGSMQRIIWVLVMNCCNIFIENHNNGCRCLLNTAYDLPG</sequence>